<dbReference type="EMBL" id="AKBN01000467">
    <property type="protein sequence ID" value="KFA02540.1"/>
    <property type="molecule type" value="Genomic_DNA"/>
</dbReference>
<accession>A0A836P460</accession>
<proteinExistence type="predicted"/>
<sequence length="84" mass="9655">MKQSGIAFWSTKKRISGSTSSWHLEASIQLPLRNCKHGICAISTKNWGMQYPFPLLTKWDATGLLHFGYLFNTPMEILNFNQKH</sequence>
<protein>
    <submittedName>
        <fullName evidence="1">Uncharacterized protein</fullName>
    </submittedName>
</protein>
<reference evidence="1" key="1">
    <citation type="submission" date="2012-05" db="EMBL/GenBank/DDBJ databases">
        <authorList>
            <person name="Studholme D.J."/>
            <person name="Wasukira A."/>
            <person name="Grant M."/>
        </authorList>
    </citation>
    <scope>NUCLEOTIDE SEQUENCE [LARGE SCALE GENOMIC DNA]</scope>
    <source>
        <strain evidence="1">NCPPB 890</strain>
    </source>
</reference>
<gene>
    <name evidence="1" type="ORF">A11K_0109000</name>
</gene>
<comment type="caution">
    <text evidence="1">The sequence shown here is derived from an EMBL/GenBank/DDBJ whole genome shotgun (WGS) entry which is preliminary data.</text>
</comment>
<evidence type="ECO:0000313" key="1">
    <source>
        <dbReference type="EMBL" id="KFA02540.1"/>
    </source>
</evidence>
<name>A0A836P460_XANVA</name>
<dbReference type="AlphaFoldDB" id="A0A836P460"/>
<organism evidence="1">
    <name type="scientific">Xanthomonas vasicola pv. vasculorum NCPPB 890</name>
    <dbReference type="NCBI Taxonomy" id="1184265"/>
    <lineage>
        <taxon>Bacteria</taxon>
        <taxon>Pseudomonadati</taxon>
        <taxon>Pseudomonadota</taxon>
        <taxon>Gammaproteobacteria</taxon>
        <taxon>Lysobacterales</taxon>
        <taxon>Lysobacteraceae</taxon>
        <taxon>Xanthomonas</taxon>
    </lineage>
</organism>